<accession>A0A7M2GU24</accession>
<organism evidence="3 4">
    <name type="scientific">Cupriavidus basilensis</name>
    <dbReference type="NCBI Taxonomy" id="68895"/>
    <lineage>
        <taxon>Bacteria</taxon>
        <taxon>Pseudomonadati</taxon>
        <taxon>Pseudomonadota</taxon>
        <taxon>Betaproteobacteria</taxon>
        <taxon>Burkholderiales</taxon>
        <taxon>Burkholderiaceae</taxon>
        <taxon>Cupriavidus</taxon>
    </lineage>
</organism>
<evidence type="ECO:0000313" key="4">
    <source>
        <dbReference type="Proteomes" id="UP000397656"/>
    </source>
</evidence>
<dbReference type="GO" id="GO:0016757">
    <property type="term" value="F:glycosyltransferase activity"/>
    <property type="evidence" value="ECO:0007669"/>
    <property type="project" value="TreeGrafter"/>
</dbReference>
<dbReference type="InterPro" id="IPR028098">
    <property type="entry name" value="Glyco_trans_4-like_N"/>
</dbReference>
<dbReference type="Pfam" id="PF13692">
    <property type="entry name" value="Glyco_trans_1_4"/>
    <property type="match status" value="1"/>
</dbReference>
<evidence type="ECO:0000313" key="3">
    <source>
        <dbReference type="EMBL" id="QOT75657.1"/>
    </source>
</evidence>
<proteinExistence type="predicted"/>
<protein>
    <submittedName>
        <fullName evidence="3">Glycosyltransferase family 4 protein</fullName>
    </submittedName>
</protein>
<sequence length="323" mass="35442">MDDLMRHGNEVTLVDEIRVVPSFLRGGRLGQFVFPMLACLWLWLKRMSGNRFVTISNSSFTPFYPSDLLIVHGSAAGYIRALSGLRKRFVGMRLLSVFEGLSMRTARCVVCVSEDIRELCIKLHGIPPEKCVVVHNGINASIFNPKPKFTGDTVRIGFAGRLEYGKGLPYLIEVAQWVAAQSEVSLVIATISEIPEALQGLPNVSIMRGVSPDDMAAFYDKIDIFILPSLFEGFELVTLEALASGVSVLGTEVGACKVFIKSGVPWVRKLPASAAEFATVGTALFDTLRHSSDPDAMKAFIAEFFSTQRFCAQIRALALCRTP</sequence>
<name>A0A7M2GU24_9BURK</name>
<evidence type="ECO:0000256" key="1">
    <source>
        <dbReference type="ARBA" id="ARBA00022679"/>
    </source>
</evidence>
<gene>
    <name evidence="3" type="ORF">F7R26_015930</name>
</gene>
<dbReference type="EMBL" id="CP062803">
    <property type="protein sequence ID" value="QOT75657.1"/>
    <property type="molecule type" value="Genomic_DNA"/>
</dbReference>
<evidence type="ECO:0000259" key="2">
    <source>
        <dbReference type="Pfam" id="PF13439"/>
    </source>
</evidence>
<dbReference type="Proteomes" id="UP000397656">
    <property type="component" value="Chromosome 1"/>
</dbReference>
<dbReference type="PANTHER" id="PTHR46401">
    <property type="entry name" value="GLYCOSYLTRANSFERASE WBBK-RELATED"/>
    <property type="match status" value="1"/>
</dbReference>
<feature type="domain" description="Glycosyltransferase subfamily 4-like N-terminal" evidence="2">
    <location>
        <begin position="69"/>
        <end position="140"/>
    </location>
</feature>
<dbReference type="AlphaFoldDB" id="A0A7M2GU24"/>
<dbReference type="Gene3D" id="3.40.50.2000">
    <property type="entry name" value="Glycogen Phosphorylase B"/>
    <property type="match status" value="2"/>
</dbReference>
<dbReference type="Pfam" id="PF13439">
    <property type="entry name" value="Glyco_transf_4"/>
    <property type="match status" value="1"/>
</dbReference>
<reference evidence="3 4" key="1">
    <citation type="submission" date="2020-10" db="EMBL/GenBank/DDBJ databases">
        <title>Complete genome sequence of Cupriavidus basilensis CCUG 49340T.</title>
        <authorList>
            <person name="Salva-Serra F."/>
            <person name="Donoso R.A."/>
            <person name="Cho K.H."/>
            <person name="Yoo J.A."/>
            <person name="Lee K."/>
            <person name="Yoon S.-H."/>
            <person name="Perez-Pantoja D."/>
            <person name="Moore E.R.B."/>
        </authorList>
    </citation>
    <scope>NUCLEOTIDE SEQUENCE [LARGE SCALE GENOMIC DNA]</scope>
    <source>
        <strain evidence="4">CCUG 49340</strain>
    </source>
</reference>
<dbReference type="GO" id="GO:0009103">
    <property type="term" value="P:lipopolysaccharide biosynthetic process"/>
    <property type="evidence" value="ECO:0007669"/>
    <property type="project" value="TreeGrafter"/>
</dbReference>
<dbReference type="SUPFAM" id="SSF53756">
    <property type="entry name" value="UDP-Glycosyltransferase/glycogen phosphorylase"/>
    <property type="match status" value="1"/>
</dbReference>
<dbReference type="PANTHER" id="PTHR46401:SF2">
    <property type="entry name" value="GLYCOSYLTRANSFERASE WBBK-RELATED"/>
    <property type="match status" value="1"/>
</dbReference>
<keyword evidence="1 3" id="KW-0808">Transferase</keyword>
<dbReference type="CDD" id="cd03801">
    <property type="entry name" value="GT4_PimA-like"/>
    <property type="match status" value="1"/>
</dbReference>